<dbReference type="AlphaFoldDB" id="A0A328VP38"/>
<feature type="transmembrane region" description="Helical" evidence="2">
    <location>
        <begin position="35"/>
        <end position="53"/>
    </location>
</feature>
<dbReference type="RefSeq" id="WP_112430859.1">
    <property type="nucleotide sequence ID" value="NZ_MCIF01000002.1"/>
</dbReference>
<feature type="region of interest" description="Disordered" evidence="1">
    <location>
        <begin position="1"/>
        <end position="22"/>
    </location>
</feature>
<evidence type="ECO:0000256" key="2">
    <source>
        <dbReference type="SAM" id="Phobius"/>
    </source>
</evidence>
<evidence type="ECO:0000313" key="4">
    <source>
        <dbReference type="Proteomes" id="UP000248706"/>
    </source>
</evidence>
<comment type="caution">
    <text evidence="3">The sequence shown here is derived from an EMBL/GenBank/DDBJ whole genome shotgun (WGS) entry which is preliminary data.</text>
</comment>
<reference evidence="3 4" key="1">
    <citation type="submission" date="2016-08" db="EMBL/GenBank/DDBJ databases">
        <title>Analysis of Carbohydrate Active Enzymes in Thermogemmatispora T81 Reveals Carbohydrate Degradation Ability.</title>
        <authorList>
            <person name="Tomazini A."/>
            <person name="Lal S."/>
            <person name="Stott M."/>
            <person name="Henrissat B."/>
            <person name="Polikarpov I."/>
            <person name="Sparling R."/>
            <person name="Levin D.B."/>
        </authorList>
    </citation>
    <scope>NUCLEOTIDE SEQUENCE [LARGE SCALE GENOMIC DNA]</scope>
    <source>
        <strain evidence="3 4">T81</strain>
    </source>
</reference>
<dbReference type="EMBL" id="MCIF01000002">
    <property type="protein sequence ID" value="RAQ96904.1"/>
    <property type="molecule type" value="Genomic_DNA"/>
</dbReference>
<dbReference type="Proteomes" id="UP000248706">
    <property type="component" value="Unassembled WGS sequence"/>
</dbReference>
<feature type="compositionally biased region" description="Polar residues" evidence="1">
    <location>
        <begin position="9"/>
        <end position="18"/>
    </location>
</feature>
<proteinExistence type="predicted"/>
<gene>
    <name evidence="3" type="ORF">A4R35_15305</name>
</gene>
<feature type="transmembrane region" description="Helical" evidence="2">
    <location>
        <begin position="97"/>
        <end position="123"/>
    </location>
</feature>
<feature type="transmembrane region" description="Helical" evidence="2">
    <location>
        <begin position="156"/>
        <end position="176"/>
    </location>
</feature>
<keyword evidence="4" id="KW-1185">Reference proteome</keyword>
<keyword evidence="2" id="KW-0812">Transmembrane</keyword>
<organism evidence="3 4">
    <name type="scientific">Thermogemmatispora tikiterensis</name>
    <dbReference type="NCBI Taxonomy" id="1825093"/>
    <lineage>
        <taxon>Bacteria</taxon>
        <taxon>Bacillati</taxon>
        <taxon>Chloroflexota</taxon>
        <taxon>Ktedonobacteria</taxon>
        <taxon>Thermogemmatisporales</taxon>
        <taxon>Thermogemmatisporaceae</taxon>
        <taxon>Thermogemmatispora</taxon>
    </lineage>
</organism>
<keyword evidence="2" id="KW-1133">Transmembrane helix</keyword>
<name>A0A328VP38_9CHLR</name>
<protein>
    <submittedName>
        <fullName evidence="3">Uncharacterized protein</fullName>
    </submittedName>
</protein>
<keyword evidence="2" id="KW-0472">Membrane</keyword>
<evidence type="ECO:0000256" key="1">
    <source>
        <dbReference type="SAM" id="MobiDB-lite"/>
    </source>
</evidence>
<dbReference type="OrthoDB" id="156549at2"/>
<evidence type="ECO:0000313" key="3">
    <source>
        <dbReference type="EMBL" id="RAQ96904.1"/>
    </source>
</evidence>
<feature type="transmembrane region" description="Helical" evidence="2">
    <location>
        <begin position="59"/>
        <end position="76"/>
    </location>
</feature>
<accession>A0A328VP38</accession>
<sequence>MVVGAVAATDTSSPTQQRPQKKESRLFFKTSYRRGIIEAIVIYTLGRLGALISPQVFPGWLFVLLPLLFLFLQYLGGPIWATYRIQSTRRERMSRRFWLLGPLLAGLCFLIDLVISLTLGLAVNALGGVQQGPALWRFFASGEAHLTLSEFGLYELRTAVALLALYTVAVVCSRLAQGGFLRFTMPAGGRRVTL</sequence>